<evidence type="ECO:0008006" key="4">
    <source>
        <dbReference type="Google" id="ProtNLM"/>
    </source>
</evidence>
<protein>
    <recommendedName>
        <fullName evidence="4">Clr5 domain-containing protein</fullName>
    </recommendedName>
</protein>
<organism evidence="2 3">
    <name type="scientific">Apiospora saccharicola</name>
    <dbReference type="NCBI Taxonomy" id="335842"/>
    <lineage>
        <taxon>Eukaryota</taxon>
        <taxon>Fungi</taxon>
        <taxon>Dikarya</taxon>
        <taxon>Ascomycota</taxon>
        <taxon>Pezizomycotina</taxon>
        <taxon>Sordariomycetes</taxon>
        <taxon>Xylariomycetidae</taxon>
        <taxon>Amphisphaeriales</taxon>
        <taxon>Apiosporaceae</taxon>
        <taxon>Apiospora</taxon>
    </lineage>
</organism>
<keyword evidence="3" id="KW-1185">Reference proteome</keyword>
<evidence type="ECO:0000313" key="3">
    <source>
        <dbReference type="Proteomes" id="UP001446871"/>
    </source>
</evidence>
<sequence length="372" mass="42320">MEPQREYTATSLSPRQGHRNLSLSMTEGPLPLDRKFKQSALTKWDETPLNGRQNAAEIFARFRSMHANAIFKDYETLQAIMDRHEALIRRRWKKKSHSERKKLLQKTWPYIPTKHRADFGAVRPLNEMTMPSKEELEENLESCMWPDLNLEDLALPEPLPLMLSARSSAHDPSSFADADWARSIYATIGLAISDYRSFAIKFFPKGHSIFRNEHTADTYGNIKQCGSDCTHSGLAACRIGFDVGRGVLLLEVQARIYNFMVEVCKTVVHDKDSGDLTGSHIPIIPRPLEDNAAPASLGSLKQAAIRAPYRVPADMDTDRMIEMVSAKVDAAEDHLHSMREDPAYFADTLRDFEAHDTEWLLRRTGNLYMVKM</sequence>
<evidence type="ECO:0000256" key="1">
    <source>
        <dbReference type="SAM" id="MobiDB-lite"/>
    </source>
</evidence>
<feature type="compositionally biased region" description="Polar residues" evidence="1">
    <location>
        <begin position="7"/>
        <end position="25"/>
    </location>
</feature>
<reference evidence="2 3" key="1">
    <citation type="submission" date="2023-01" db="EMBL/GenBank/DDBJ databases">
        <title>Analysis of 21 Apiospora genomes using comparative genomics revels a genus with tremendous synthesis potential of carbohydrate active enzymes and secondary metabolites.</title>
        <authorList>
            <person name="Sorensen T."/>
        </authorList>
    </citation>
    <scope>NUCLEOTIDE SEQUENCE [LARGE SCALE GENOMIC DNA]</scope>
    <source>
        <strain evidence="2 3">CBS 83171</strain>
    </source>
</reference>
<feature type="region of interest" description="Disordered" evidence="1">
    <location>
        <begin position="1"/>
        <end position="28"/>
    </location>
</feature>
<dbReference type="PANTHER" id="PTHR40788:SF2">
    <property type="entry name" value="CLR5 DOMAIN-CONTAINING PROTEIN"/>
    <property type="match status" value="1"/>
</dbReference>
<accession>A0ABR1W1Y9</accession>
<dbReference type="EMBL" id="JAQQWM010000002">
    <property type="protein sequence ID" value="KAK8077501.1"/>
    <property type="molecule type" value="Genomic_DNA"/>
</dbReference>
<dbReference type="Proteomes" id="UP001446871">
    <property type="component" value="Unassembled WGS sequence"/>
</dbReference>
<proteinExistence type="predicted"/>
<comment type="caution">
    <text evidence="2">The sequence shown here is derived from an EMBL/GenBank/DDBJ whole genome shotgun (WGS) entry which is preliminary data.</text>
</comment>
<dbReference type="PANTHER" id="PTHR40788">
    <property type="entry name" value="CLR5 DOMAIN-CONTAINING PROTEIN-RELATED"/>
    <property type="match status" value="1"/>
</dbReference>
<name>A0ABR1W1Y9_9PEZI</name>
<evidence type="ECO:0000313" key="2">
    <source>
        <dbReference type="EMBL" id="KAK8077501.1"/>
    </source>
</evidence>
<gene>
    <name evidence="2" type="ORF">PG996_003671</name>
</gene>